<sequence>MPVNYPLEDIYLKGEIALIHETDSRDSTLISLEQSNRACAITGQPGQPNISPSQAKPRPRESARYLCILPTMCKKLLYYRCGAIETIFSRDCNCSRKVGEEHSRLHCGICSDCQP</sequence>
<name>A0A022WDB6_TRIRU</name>
<dbReference type="EMBL" id="KK207721">
    <property type="protein sequence ID" value="EZF56319.1"/>
    <property type="molecule type" value="Genomic_DNA"/>
</dbReference>
<proteinExistence type="predicted"/>
<dbReference type="HOGENOM" id="CLU_2110697_0_0_1"/>
<feature type="region of interest" description="Disordered" evidence="1">
    <location>
        <begin position="41"/>
        <end position="60"/>
    </location>
</feature>
<evidence type="ECO:0000313" key="2">
    <source>
        <dbReference type="EMBL" id="EZF56319.1"/>
    </source>
</evidence>
<accession>A0A022WDB6</accession>
<protein>
    <submittedName>
        <fullName evidence="2">Uncharacterized protein</fullName>
    </submittedName>
</protein>
<evidence type="ECO:0000256" key="1">
    <source>
        <dbReference type="SAM" id="MobiDB-lite"/>
    </source>
</evidence>
<organism evidence="2">
    <name type="scientific">Trichophyton rubrum CBS 288.86</name>
    <dbReference type="NCBI Taxonomy" id="1215330"/>
    <lineage>
        <taxon>Eukaryota</taxon>
        <taxon>Fungi</taxon>
        <taxon>Dikarya</taxon>
        <taxon>Ascomycota</taxon>
        <taxon>Pezizomycotina</taxon>
        <taxon>Eurotiomycetes</taxon>
        <taxon>Eurotiomycetidae</taxon>
        <taxon>Onygenales</taxon>
        <taxon>Arthrodermataceae</taxon>
        <taxon>Trichophyton</taxon>
    </lineage>
</organism>
<gene>
    <name evidence="2" type="ORF">H103_01187</name>
</gene>
<dbReference type="Proteomes" id="UP000023758">
    <property type="component" value="Unassembled WGS sequence"/>
</dbReference>
<dbReference type="AlphaFoldDB" id="A0A022WDB6"/>
<feature type="compositionally biased region" description="Polar residues" evidence="1">
    <location>
        <begin position="44"/>
        <end position="54"/>
    </location>
</feature>
<reference evidence="2" key="1">
    <citation type="submission" date="2014-02" db="EMBL/GenBank/DDBJ databases">
        <title>The Genome Sequence of Trichophyton rubrum (morphotype fischeri) CBS 288.86.</title>
        <authorList>
            <consortium name="The Broad Institute Genomics Platform"/>
            <person name="Cuomo C.A."/>
            <person name="White T.C."/>
            <person name="Graser Y."/>
            <person name="Martinez-Rossi N."/>
            <person name="Heitman J."/>
            <person name="Young S.K."/>
            <person name="Zeng Q."/>
            <person name="Gargeya S."/>
            <person name="Abouelleil A."/>
            <person name="Alvarado L."/>
            <person name="Chapman S.B."/>
            <person name="Gainer-Dewar J."/>
            <person name="Goldberg J."/>
            <person name="Griggs A."/>
            <person name="Gujja S."/>
            <person name="Hansen M."/>
            <person name="Howarth C."/>
            <person name="Imamovic A."/>
            <person name="Larimer J."/>
            <person name="Martinez D."/>
            <person name="Murphy C."/>
            <person name="Pearson M.D."/>
            <person name="Persinoti G."/>
            <person name="Poon T."/>
            <person name="Priest M."/>
            <person name="Roberts A.D."/>
            <person name="Saif S."/>
            <person name="Shea T.D."/>
            <person name="Sykes S.N."/>
            <person name="Wortman J."/>
            <person name="Nusbaum C."/>
            <person name="Birren B."/>
        </authorList>
    </citation>
    <scope>NUCLEOTIDE SEQUENCE [LARGE SCALE GENOMIC DNA]</scope>
    <source>
        <strain evidence="2">CBS 288.86</strain>
    </source>
</reference>